<organism evidence="1 2">
    <name type="scientific">Chiloscyllium punctatum</name>
    <name type="common">Brownbanded bambooshark</name>
    <name type="synonym">Hemiscyllium punctatum</name>
    <dbReference type="NCBI Taxonomy" id="137246"/>
    <lineage>
        <taxon>Eukaryota</taxon>
        <taxon>Metazoa</taxon>
        <taxon>Chordata</taxon>
        <taxon>Craniata</taxon>
        <taxon>Vertebrata</taxon>
        <taxon>Chondrichthyes</taxon>
        <taxon>Elasmobranchii</taxon>
        <taxon>Galeomorphii</taxon>
        <taxon>Galeoidea</taxon>
        <taxon>Orectolobiformes</taxon>
        <taxon>Hemiscylliidae</taxon>
        <taxon>Chiloscyllium</taxon>
    </lineage>
</organism>
<comment type="caution">
    <text evidence="1">The sequence shown here is derived from an EMBL/GenBank/DDBJ whole genome shotgun (WGS) entry which is preliminary data.</text>
</comment>
<proteinExistence type="predicted"/>
<feature type="non-terminal residue" evidence="1">
    <location>
        <position position="1"/>
    </location>
</feature>
<keyword evidence="2" id="KW-1185">Reference proteome</keyword>
<dbReference type="EMBL" id="BEZZ01086223">
    <property type="protein sequence ID" value="GCC42827.1"/>
    <property type="molecule type" value="Genomic_DNA"/>
</dbReference>
<gene>
    <name evidence="1" type="ORF">chiPu_0026732</name>
</gene>
<dbReference type="AlphaFoldDB" id="A0A401TJM7"/>
<sequence length="43" mass="5188">KFEFELLDTSKFKVTDPTEDQPFLIIRLLYSPNVKGTYMKRYD</sequence>
<accession>A0A401TJM7</accession>
<evidence type="ECO:0000313" key="2">
    <source>
        <dbReference type="Proteomes" id="UP000287033"/>
    </source>
</evidence>
<protein>
    <submittedName>
        <fullName evidence="1">Uncharacterized protein</fullName>
    </submittedName>
</protein>
<reference evidence="1 2" key="1">
    <citation type="journal article" date="2018" name="Nat. Ecol. Evol.">
        <title>Shark genomes provide insights into elasmobranch evolution and the origin of vertebrates.</title>
        <authorList>
            <person name="Hara Y"/>
            <person name="Yamaguchi K"/>
            <person name="Onimaru K"/>
            <person name="Kadota M"/>
            <person name="Koyanagi M"/>
            <person name="Keeley SD"/>
            <person name="Tatsumi K"/>
            <person name="Tanaka K"/>
            <person name="Motone F"/>
            <person name="Kageyama Y"/>
            <person name="Nozu R"/>
            <person name="Adachi N"/>
            <person name="Nishimura O"/>
            <person name="Nakagawa R"/>
            <person name="Tanegashima C"/>
            <person name="Kiyatake I"/>
            <person name="Matsumoto R"/>
            <person name="Murakumo K"/>
            <person name="Nishida K"/>
            <person name="Terakita A"/>
            <person name="Kuratani S"/>
            <person name="Sato K"/>
            <person name="Hyodo S Kuraku.S."/>
        </authorList>
    </citation>
    <scope>NUCLEOTIDE SEQUENCE [LARGE SCALE GENOMIC DNA]</scope>
</reference>
<dbReference type="Proteomes" id="UP000287033">
    <property type="component" value="Unassembled WGS sequence"/>
</dbReference>
<evidence type="ECO:0000313" key="1">
    <source>
        <dbReference type="EMBL" id="GCC42827.1"/>
    </source>
</evidence>
<name>A0A401TJM7_CHIPU</name>